<accession>A0A3G1L3N1</accession>
<keyword evidence="2" id="KW-1185">Reference proteome</keyword>
<gene>
    <name evidence="1" type="ORF">SCBWM1_gp110</name>
</gene>
<evidence type="ECO:0000313" key="1">
    <source>
        <dbReference type="EMBL" id="ATW62794.1"/>
    </source>
</evidence>
<protein>
    <submittedName>
        <fullName evidence="1">Uncharacterized protein</fullName>
    </submittedName>
</protein>
<organism evidence="1 2">
    <name type="scientific">Synechococcus phage S-CBWM1</name>
    <dbReference type="NCBI Taxonomy" id="2053653"/>
    <lineage>
        <taxon>Viruses</taxon>
        <taxon>Duplodnaviria</taxon>
        <taxon>Heunggongvirae</taxon>
        <taxon>Uroviricota</taxon>
        <taxon>Caudoviricetes</taxon>
        <taxon>Aokuangvirus</taxon>
        <taxon>Aokuangvirus SCBWM1</taxon>
    </lineage>
</organism>
<proteinExistence type="predicted"/>
<evidence type="ECO:0000313" key="2">
    <source>
        <dbReference type="Proteomes" id="UP000274731"/>
    </source>
</evidence>
<dbReference type="Proteomes" id="UP000274731">
    <property type="component" value="Segment"/>
</dbReference>
<sequence length="118" mass="13466">MNLNLADDLFIIVAISFIRTMIDKVFWEPIAILVGKKVSVELLAKGYEALDLIMFDLLRDYSGPELRHQIRTRLEKATGTKWDDPMVNEFRDKFNYEIAAAKVAETKLKLSGTDCGQL</sequence>
<reference evidence="1 2" key="1">
    <citation type="journal article" date="2018" name="Environ. Microbiol.">
        <title>Novel phage-host interactions and evolution as revealed by a cyanomyovirus isolated from an estuarine environment.</title>
        <authorList>
            <person name="Xu Y."/>
            <person name="Zhang R."/>
            <person name="Wang N."/>
            <person name="Cai L."/>
            <person name="Tong Y."/>
            <person name="Sun Q."/>
            <person name="Chen F."/>
            <person name="Jiao N."/>
        </authorList>
    </citation>
    <scope>NUCLEOTIDE SEQUENCE [LARGE SCALE GENOMIC DNA]</scope>
</reference>
<dbReference type="EMBL" id="MG450654">
    <property type="protein sequence ID" value="ATW62794.1"/>
    <property type="molecule type" value="Genomic_DNA"/>
</dbReference>
<name>A0A3G1L3N1_9CAUD</name>